<accession>A0A562V718</accession>
<evidence type="ECO:0000313" key="4">
    <source>
        <dbReference type="Proteomes" id="UP000319449"/>
    </source>
</evidence>
<dbReference type="AlphaFoldDB" id="A0A562V718"/>
<sequence>MANQEDAPKKKVKEKEPDITFFHPDILEVPADGSSPYLKGYRCKKCGQLDFKVTLCTGCWGEEFEVVPLSRRGKVYSFSDIYIGQPGLATPYIFAYVDLPENLRVFAQLEGDVGTYRCDEDVELTIGPIRMNSDNLPIMSYKFKKIAA</sequence>
<dbReference type="Pfam" id="PF01796">
    <property type="entry name" value="OB_ChsH2_C"/>
    <property type="match status" value="1"/>
</dbReference>
<feature type="domain" description="ChsH2 rubredoxin-like zinc ribbon" evidence="2">
    <location>
        <begin position="35"/>
        <end position="65"/>
    </location>
</feature>
<dbReference type="PANTHER" id="PTHR34075:SF5">
    <property type="entry name" value="BLR3430 PROTEIN"/>
    <property type="match status" value="1"/>
</dbReference>
<proteinExistence type="predicted"/>
<organism evidence="3 4">
    <name type="scientific">Geobacter argillaceus</name>
    <dbReference type="NCBI Taxonomy" id="345631"/>
    <lineage>
        <taxon>Bacteria</taxon>
        <taxon>Pseudomonadati</taxon>
        <taxon>Thermodesulfobacteriota</taxon>
        <taxon>Desulfuromonadia</taxon>
        <taxon>Geobacterales</taxon>
        <taxon>Geobacteraceae</taxon>
        <taxon>Geobacter</taxon>
    </lineage>
</organism>
<dbReference type="InterPro" id="IPR022002">
    <property type="entry name" value="ChsH2_Znr"/>
</dbReference>
<feature type="domain" description="ChsH2 C-terminal OB-fold" evidence="1">
    <location>
        <begin position="67"/>
        <end position="124"/>
    </location>
</feature>
<reference evidence="3 4" key="1">
    <citation type="submission" date="2019-07" db="EMBL/GenBank/DDBJ databases">
        <title>Genomic Encyclopedia of Archaeal and Bacterial Type Strains, Phase II (KMG-II): from individual species to whole genera.</title>
        <authorList>
            <person name="Goeker M."/>
        </authorList>
    </citation>
    <scope>NUCLEOTIDE SEQUENCE [LARGE SCALE GENOMIC DNA]</scope>
    <source>
        <strain evidence="3 4">ATCC BAA-1139</strain>
    </source>
</reference>
<evidence type="ECO:0000259" key="1">
    <source>
        <dbReference type="Pfam" id="PF01796"/>
    </source>
</evidence>
<dbReference type="OrthoDB" id="5514845at2"/>
<dbReference type="EMBL" id="VLLN01000036">
    <property type="protein sequence ID" value="TWJ13691.1"/>
    <property type="molecule type" value="Genomic_DNA"/>
</dbReference>
<dbReference type="PANTHER" id="PTHR34075">
    <property type="entry name" value="BLR3430 PROTEIN"/>
    <property type="match status" value="1"/>
</dbReference>
<gene>
    <name evidence="3" type="ORF">JN12_03743</name>
</gene>
<evidence type="ECO:0000259" key="2">
    <source>
        <dbReference type="Pfam" id="PF12172"/>
    </source>
</evidence>
<name>A0A562V718_9BACT</name>
<dbReference type="SUPFAM" id="SSF50249">
    <property type="entry name" value="Nucleic acid-binding proteins"/>
    <property type="match status" value="1"/>
</dbReference>
<keyword evidence="4" id="KW-1185">Reference proteome</keyword>
<dbReference type="Pfam" id="PF12172">
    <property type="entry name" value="zf-ChsH2"/>
    <property type="match status" value="1"/>
</dbReference>
<dbReference type="InterPro" id="IPR052513">
    <property type="entry name" value="Thioester_dehydratase-like"/>
</dbReference>
<protein>
    <submittedName>
        <fullName evidence="3">Benzoylsuccinyl-CoA thiolase BbsA subunit</fullName>
    </submittedName>
</protein>
<dbReference type="InterPro" id="IPR002878">
    <property type="entry name" value="ChsH2_C"/>
</dbReference>
<dbReference type="InterPro" id="IPR012340">
    <property type="entry name" value="NA-bd_OB-fold"/>
</dbReference>
<dbReference type="Proteomes" id="UP000319449">
    <property type="component" value="Unassembled WGS sequence"/>
</dbReference>
<evidence type="ECO:0000313" key="3">
    <source>
        <dbReference type="EMBL" id="TWJ13691.1"/>
    </source>
</evidence>
<comment type="caution">
    <text evidence="3">The sequence shown here is derived from an EMBL/GenBank/DDBJ whole genome shotgun (WGS) entry which is preliminary data.</text>
</comment>
<dbReference type="RefSeq" id="WP_145025628.1">
    <property type="nucleotide sequence ID" value="NZ_VLLN01000036.1"/>
</dbReference>